<accession>A0A1W9YUS5</accession>
<keyword evidence="1" id="KW-1133">Transmembrane helix</keyword>
<feature type="transmembrane region" description="Helical" evidence="1">
    <location>
        <begin position="57"/>
        <end position="78"/>
    </location>
</feature>
<dbReference type="Proteomes" id="UP000192366">
    <property type="component" value="Unassembled WGS sequence"/>
</dbReference>
<reference evidence="2 3" key="1">
    <citation type="submission" date="2017-02" db="EMBL/GenBank/DDBJ databases">
        <title>The new phylogeny of genus Mycobacterium.</title>
        <authorList>
            <person name="Tortoli E."/>
            <person name="Trovato A."/>
            <person name="Cirillo D.M."/>
        </authorList>
    </citation>
    <scope>NUCLEOTIDE SEQUENCE [LARGE SCALE GENOMIC DNA]</scope>
    <source>
        <strain evidence="2 3">DSM 45578</strain>
    </source>
</reference>
<keyword evidence="1" id="KW-0472">Membrane</keyword>
<evidence type="ECO:0000313" key="2">
    <source>
        <dbReference type="EMBL" id="ORA03793.1"/>
    </source>
</evidence>
<comment type="caution">
    <text evidence="2">The sequence shown here is derived from an EMBL/GenBank/DDBJ whole genome shotgun (WGS) entry which is preliminary data.</text>
</comment>
<dbReference type="EMBL" id="MVHJ01000013">
    <property type="protein sequence ID" value="ORA03793.1"/>
    <property type="molecule type" value="Genomic_DNA"/>
</dbReference>
<feature type="transmembrane region" description="Helical" evidence="1">
    <location>
        <begin position="85"/>
        <end position="105"/>
    </location>
</feature>
<protein>
    <recommendedName>
        <fullName evidence="4">Facilitated glucose transporter</fullName>
    </recommendedName>
</protein>
<dbReference type="RefSeq" id="WP_083059935.1">
    <property type="nucleotide sequence ID" value="NZ_JACKVM010000005.1"/>
</dbReference>
<keyword evidence="1" id="KW-0812">Transmembrane</keyword>
<organism evidence="2 3">
    <name type="scientific">Mycolicibacterium bacteremicum</name>
    <name type="common">Mycobacterium bacteremicum</name>
    <dbReference type="NCBI Taxonomy" id="564198"/>
    <lineage>
        <taxon>Bacteria</taxon>
        <taxon>Bacillati</taxon>
        <taxon>Actinomycetota</taxon>
        <taxon>Actinomycetes</taxon>
        <taxon>Mycobacteriales</taxon>
        <taxon>Mycobacteriaceae</taxon>
        <taxon>Mycolicibacterium</taxon>
    </lineage>
</organism>
<evidence type="ECO:0000313" key="3">
    <source>
        <dbReference type="Proteomes" id="UP000192366"/>
    </source>
</evidence>
<feature type="transmembrane region" description="Helical" evidence="1">
    <location>
        <begin position="30"/>
        <end position="51"/>
    </location>
</feature>
<proteinExistence type="predicted"/>
<feature type="transmembrane region" description="Helical" evidence="1">
    <location>
        <begin position="117"/>
        <end position="137"/>
    </location>
</feature>
<evidence type="ECO:0000256" key="1">
    <source>
        <dbReference type="SAM" id="Phobius"/>
    </source>
</evidence>
<name>A0A1W9YUS5_MYCBA</name>
<sequence length="141" mass="14470">MGDRLAGRVARQHPDLTAERLDGPAWLPPVVLGVLALDGVLTALISAFLLSLRLGGVPFPITVLVSGAVNAALVWVALQWTSSVRVAALPMWAWLATVLGLALGGPGGDVVFDGAGVMAYAVLLLIVGGLLPPAAVLRRHG</sequence>
<dbReference type="AlphaFoldDB" id="A0A1W9YUS5"/>
<dbReference type="STRING" id="564198.BST17_16650"/>
<evidence type="ECO:0008006" key="4">
    <source>
        <dbReference type="Google" id="ProtNLM"/>
    </source>
</evidence>
<keyword evidence="3" id="KW-1185">Reference proteome</keyword>
<gene>
    <name evidence="2" type="ORF">BST17_16650</name>
</gene>